<evidence type="ECO:0000256" key="1">
    <source>
        <dbReference type="ARBA" id="ARBA00004613"/>
    </source>
</evidence>
<gene>
    <name evidence="4" type="ORF">SDC9_35320</name>
</gene>
<feature type="domain" description="NodB homology" evidence="3">
    <location>
        <begin position="92"/>
        <end position="281"/>
    </location>
</feature>
<dbReference type="AlphaFoldDB" id="A0A644VD69"/>
<dbReference type="CDD" id="cd10918">
    <property type="entry name" value="CE4_NodB_like_5s_6s"/>
    <property type="match status" value="1"/>
</dbReference>
<keyword evidence="2" id="KW-0732">Signal</keyword>
<dbReference type="GO" id="GO:0016810">
    <property type="term" value="F:hydrolase activity, acting on carbon-nitrogen (but not peptide) bonds"/>
    <property type="evidence" value="ECO:0007669"/>
    <property type="project" value="InterPro"/>
</dbReference>
<organism evidence="4">
    <name type="scientific">bioreactor metagenome</name>
    <dbReference type="NCBI Taxonomy" id="1076179"/>
    <lineage>
        <taxon>unclassified sequences</taxon>
        <taxon>metagenomes</taxon>
        <taxon>ecological metagenomes</taxon>
    </lineage>
</organism>
<reference evidence="4" key="1">
    <citation type="submission" date="2019-08" db="EMBL/GenBank/DDBJ databases">
        <authorList>
            <person name="Kucharzyk K."/>
            <person name="Murdoch R.W."/>
            <person name="Higgins S."/>
            <person name="Loffler F."/>
        </authorList>
    </citation>
    <scope>NUCLEOTIDE SEQUENCE</scope>
</reference>
<dbReference type="Pfam" id="PF01522">
    <property type="entry name" value="Polysacc_deac_1"/>
    <property type="match status" value="1"/>
</dbReference>
<name>A0A644VD69_9ZZZZ</name>
<protein>
    <recommendedName>
        <fullName evidence="3">NodB homology domain-containing protein</fullName>
    </recommendedName>
</protein>
<proteinExistence type="predicted"/>
<comment type="caution">
    <text evidence="4">The sequence shown here is derived from an EMBL/GenBank/DDBJ whole genome shotgun (WGS) entry which is preliminary data.</text>
</comment>
<dbReference type="InterPro" id="IPR051398">
    <property type="entry name" value="Polysacch_Deacetylase"/>
</dbReference>
<dbReference type="EMBL" id="VSSQ01000276">
    <property type="protein sequence ID" value="MPL89286.1"/>
    <property type="molecule type" value="Genomic_DNA"/>
</dbReference>
<dbReference type="PANTHER" id="PTHR34216:SF3">
    <property type="entry name" value="POLY-BETA-1,6-N-ACETYL-D-GLUCOSAMINE N-DEACETYLASE"/>
    <property type="match status" value="1"/>
</dbReference>
<evidence type="ECO:0000259" key="3">
    <source>
        <dbReference type="PROSITE" id="PS51677"/>
    </source>
</evidence>
<evidence type="ECO:0000313" key="4">
    <source>
        <dbReference type="EMBL" id="MPL89286.1"/>
    </source>
</evidence>
<dbReference type="Gene3D" id="3.20.20.370">
    <property type="entry name" value="Glycoside hydrolase/deacetylase"/>
    <property type="match status" value="1"/>
</dbReference>
<accession>A0A644VD69</accession>
<dbReference type="GO" id="GO:0005576">
    <property type="term" value="C:extracellular region"/>
    <property type="evidence" value="ECO:0007669"/>
    <property type="project" value="UniProtKB-SubCell"/>
</dbReference>
<dbReference type="PANTHER" id="PTHR34216">
    <property type="match status" value="1"/>
</dbReference>
<dbReference type="InterPro" id="IPR002509">
    <property type="entry name" value="NODB_dom"/>
</dbReference>
<sequence length="281" mass="32643">MLLKMEKILLLIIFTCFFTNYAFCEELSPLKRNAFAPVLMYHDIRPQVSNNFDVSTEDFKKQLDWLMNNGYQTLSLDAYIDCVINKKSFPEKSVLITFDDGYSGIYEYAAPELHKRNMHAVFFVIRDLIGTELPPDEHKAKYDYVTNEQVKALSNDPLFSIGSHTNTHPMPHQMTLLQLAKEYSESKKYIEDLTGKPCKTLAFPVGYYDEDLLKLAKNANYVLAFSVADLGLLNQEARYSIPRIYMGVAMGRNDMKLFKYSVENYHKLPKKIFAERFKWLD</sequence>
<dbReference type="GO" id="GO:0005975">
    <property type="term" value="P:carbohydrate metabolic process"/>
    <property type="evidence" value="ECO:0007669"/>
    <property type="project" value="InterPro"/>
</dbReference>
<dbReference type="InterPro" id="IPR011330">
    <property type="entry name" value="Glyco_hydro/deAcase_b/a-brl"/>
</dbReference>
<comment type="subcellular location">
    <subcellularLocation>
        <location evidence="1">Secreted</location>
    </subcellularLocation>
</comment>
<evidence type="ECO:0000256" key="2">
    <source>
        <dbReference type="ARBA" id="ARBA00022729"/>
    </source>
</evidence>
<dbReference type="SUPFAM" id="SSF88713">
    <property type="entry name" value="Glycoside hydrolase/deacetylase"/>
    <property type="match status" value="1"/>
</dbReference>
<dbReference type="PROSITE" id="PS51677">
    <property type="entry name" value="NODB"/>
    <property type="match status" value="1"/>
</dbReference>